<comment type="caution">
    <text evidence="1">The sequence shown here is derived from an EMBL/GenBank/DDBJ whole genome shotgun (WGS) entry which is preliminary data.</text>
</comment>
<reference evidence="1 2" key="1">
    <citation type="submission" date="2019-05" db="EMBL/GenBank/DDBJ databases">
        <authorList>
            <person name="Zhang J.-Y."/>
            <person name="Feg X."/>
            <person name="Du Z.-J."/>
        </authorList>
    </citation>
    <scope>NUCLEOTIDE SEQUENCE [LARGE SCALE GENOMIC DNA]</scope>
    <source>
        <strain evidence="1 2">RZ26</strain>
    </source>
</reference>
<organism evidence="1 2">
    <name type="scientific">Maribacter algarum</name>
    <name type="common">ex Zhang et al. 2020</name>
    <dbReference type="NCBI Taxonomy" id="2578118"/>
    <lineage>
        <taxon>Bacteria</taxon>
        <taxon>Pseudomonadati</taxon>
        <taxon>Bacteroidota</taxon>
        <taxon>Flavobacteriia</taxon>
        <taxon>Flavobacteriales</taxon>
        <taxon>Flavobacteriaceae</taxon>
        <taxon>Maribacter</taxon>
    </lineage>
</organism>
<protein>
    <submittedName>
        <fullName evidence="1">Uncharacterized protein</fullName>
    </submittedName>
</protein>
<dbReference type="OrthoDB" id="9145816at2"/>
<dbReference type="Proteomes" id="UP000310314">
    <property type="component" value="Unassembled WGS sequence"/>
</dbReference>
<gene>
    <name evidence="1" type="ORF">FEE95_16050</name>
</gene>
<accession>A0A5S3PNS3</accession>
<evidence type="ECO:0000313" key="1">
    <source>
        <dbReference type="EMBL" id="TMM56139.1"/>
    </source>
</evidence>
<dbReference type="AlphaFoldDB" id="A0A5S3PNS3"/>
<proteinExistence type="predicted"/>
<dbReference type="Gene3D" id="2.60.120.200">
    <property type="match status" value="1"/>
</dbReference>
<dbReference type="RefSeq" id="WP_138659006.1">
    <property type="nucleotide sequence ID" value="NZ_VATY01000003.1"/>
</dbReference>
<sequence>MKKLFLFFFLLQLTRISAQVENYNLFPSIAPGHLLDDKLEDISFAFGLRILVSDYNGPLIRLRRASDNSEMDFFCSDNDRVDIEAINNWRNGANVFVATWYDQSGIGRDAFQNTTFRQPRFIPDAVQPYWAGDGNDLLIVPENFQNLTESGKNGSVLGVFYATDRSQIPFGVISGGERWLVHINWNNEQCYFDPGYCCNNPRSFANNLPTHSTNPGSLTIWDQYSFVRRDNPLNTNTDRTILRLGGVQKVNGNFPNNQSCNLTFNFGLGAAIQNSINTPSQGSTTRFAEIIMYKVGLEDDQIEAIEENQITFWNL</sequence>
<name>A0A5S3PNS3_9FLAO</name>
<keyword evidence="2" id="KW-1185">Reference proteome</keyword>
<evidence type="ECO:0000313" key="2">
    <source>
        <dbReference type="Proteomes" id="UP000310314"/>
    </source>
</evidence>
<dbReference type="EMBL" id="VATY01000003">
    <property type="protein sequence ID" value="TMM56139.1"/>
    <property type="molecule type" value="Genomic_DNA"/>
</dbReference>